<dbReference type="InterPro" id="IPR007346">
    <property type="entry name" value="Endonuclease-I"/>
</dbReference>
<evidence type="ECO:0000256" key="1">
    <source>
        <dbReference type="ARBA" id="ARBA00022722"/>
    </source>
</evidence>
<name>A0ABC8VCI5_9POAL</name>
<evidence type="ECO:0000256" key="3">
    <source>
        <dbReference type="SAM" id="MobiDB-lite"/>
    </source>
</evidence>
<protein>
    <submittedName>
        <fullName evidence="4">Uncharacterized protein</fullName>
    </submittedName>
</protein>
<reference evidence="4 5" key="2">
    <citation type="submission" date="2024-10" db="EMBL/GenBank/DDBJ databases">
        <authorList>
            <person name="Ryan C."/>
        </authorList>
    </citation>
    <scope>NUCLEOTIDE SEQUENCE [LARGE SCALE GENOMIC DNA]</scope>
</reference>
<feature type="region of interest" description="Disordered" evidence="3">
    <location>
        <begin position="1"/>
        <end position="68"/>
    </location>
</feature>
<evidence type="ECO:0000313" key="5">
    <source>
        <dbReference type="Proteomes" id="UP001497457"/>
    </source>
</evidence>
<dbReference type="EMBL" id="OZ075111">
    <property type="protein sequence ID" value="CAL4887985.1"/>
    <property type="molecule type" value="Genomic_DNA"/>
</dbReference>
<organism evidence="4 5">
    <name type="scientific">Urochloa decumbens</name>
    <dbReference type="NCBI Taxonomy" id="240449"/>
    <lineage>
        <taxon>Eukaryota</taxon>
        <taxon>Viridiplantae</taxon>
        <taxon>Streptophyta</taxon>
        <taxon>Embryophyta</taxon>
        <taxon>Tracheophyta</taxon>
        <taxon>Spermatophyta</taxon>
        <taxon>Magnoliopsida</taxon>
        <taxon>Liliopsida</taxon>
        <taxon>Poales</taxon>
        <taxon>Poaceae</taxon>
        <taxon>PACMAD clade</taxon>
        <taxon>Panicoideae</taxon>
        <taxon>Panicodae</taxon>
        <taxon>Paniceae</taxon>
        <taxon>Melinidinae</taxon>
        <taxon>Urochloa</taxon>
    </lineage>
</organism>
<dbReference type="Pfam" id="PF04231">
    <property type="entry name" value="Endonuclease_1"/>
    <property type="match status" value="1"/>
</dbReference>
<accession>A0ABC8VCI5</accession>
<dbReference type="PANTHER" id="PTHR33607:SF2">
    <property type="entry name" value="ENDONUCLEASE-1"/>
    <property type="match status" value="1"/>
</dbReference>
<gene>
    <name evidence="4" type="ORF">URODEC1_LOCUS2031</name>
</gene>
<keyword evidence="2" id="KW-0378">Hydrolase</keyword>
<dbReference type="PANTHER" id="PTHR33607">
    <property type="entry name" value="ENDONUCLEASE-1"/>
    <property type="match status" value="1"/>
</dbReference>
<dbReference type="InterPro" id="IPR044925">
    <property type="entry name" value="His-Me_finger_sf"/>
</dbReference>
<keyword evidence="1" id="KW-0540">Nuclease</keyword>
<dbReference type="Proteomes" id="UP001497457">
    <property type="component" value="Chromosome 1b"/>
</dbReference>
<evidence type="ECO:0000256" key="2">
    <source>
        <dbReference type="ARBA" id="ARBA00022801"/>
    </source>
</evidence>
<evidence type="ECO:0000313" key="4">
    <source>
        <dbReference type="EMBL" id="CAL4887985.1"/>
    </source>
</evidence>
<dbReference type="GO" id="GO:0004518">
    <property type="term" value="F:nuclease activity"/>
    <property type="evidence" value="ECO:0007669"/>
    <property type="project" value="UniProtKB-KW"/>
</dbReference>
<dbReference type="SUPFAM" id="SSF54060">
    <property type="entry name" value="His-Me finger endonucleases"/>
    <property type="match status" value="1"/>
</dbReference>
<dbReference type="AlphaFoldDB" id="A0ABC8VCI5"/>
<reference evidence="5" key="1">
    <citation type="submission" date="2024-06" db="EMBL/GenBank/DDBJ databases">
        <authorList>
            <person name="Ryan C."/>
        </authorList>
    </citation>
    <scope>NUCLEOTIDE SEQUENCE [LARGE SCALE GENOMIC DNA]</scope>
</reference>
<proteinExistence type="predicted"/>
<dbReference type="GO" id="GO:0016787">
    <property type="term" value="F:hydrolase activity"/>
    <property type="evidence" value="ECO:0007669"/>
    <property type="project" value="UniProtKB-KW"/>
</dbReference>
<feature type="compositionally biased region" description="Low complexity" evidence="3">
    <location>
        <begin position="1"/>
        <end position="30"/>
    </location>
</feature>
<keyword evidence="5" id="KW-1185">Reference proteome</keyword>
<sequence length="397" mass="42804">MPAPVATVLTASSSSSSSRPLARGAAPATARARRCIAVRRPSFPSRCSRGRGRKSDPRPTAPPSPLLPESSLPPWLGRCLHALAAAALALALSGRGPLLLPAAHAAASVGVRSPLDAAAYPCEDVRSYYAGLDGLAGDELRTKLAAAVSPHAALQYKDVWEALKILDAADAEHPEASSEVIEIYSQRAVPKILAGKPDGWNREHLWPRSYGLTYGPSLTDLHNIRPADVNVNSSRGNKYFGECTATSINCVRPANHEAASDTETDAEKWAPPYQVRGDVARSLMYMAVSYGSGQKDGTPYLELSDSPSIQQRWVSYQLFYGGTNLIRHQDLRSLEMTEFAACTSIIEILLSTIQNMQILYGGTLQPKVHVSQGNHRRLGSMSSTMKTKAKTRMSLLS</sequence>